<evidence type="ECO:0000256" key="9">
    <source>
        <dbReference type="ARBA" id="ARBA00023136"/>
    </source>
</evidence>
<keyword evidence="6 10" id="KW-0653">Protein transport</keyword>
<evidence type="ECO:0000256" key="3">
    <source>
        <dbReference type="ARBA" id="ARBA00022448"/>
    </source>
</evidence>
<dbReference type="InterPro" id="IPR004692">
    <property type="entry name" value="SecG"/>
</dbReference>
<dbReference type="PRINTS" id="PR01651">
    <property type="entry name" value="SECGEXPORT"/>
</dbReference>
<evidence type="ECO:0000256" key="5">
    <source>
        <dbReference type="ARBA" id="ARBA00022692"/>
    </source>
</evidence>
<reference evidence="12" key="1">
    <citation type="submission" date="2015-01" db="EMBL/GenBank/DDBJ databases">
        <authorList>
            <person name="Manzoor Shahid"/>
            <person name="Zubair Saima"/>
        </authorList>
    </citation>
    <scope>NUCLEOTIDE SEQUENCE [LARGE SCALE GENOMIC DNA]</scope>
    <source>
        <strain evidence="12">Sp3</strain>
    </source>
</reference>
<keyword evidence="3 10" id="KW-0813">Transport</keyword>
<dbReference type="AlphaFoldDB" id="A0A0B7MHK8"/>
<feature type="transmembrane region" description="Helical" evidence="10">
    <location>
        <begin position="52"/>
        <end position="74"/>
    </location>
</feature>
<evidence type="ECO:0000256" key="2">
    <source>
        <dbReference type="ARBA" id="ARBA00008445"/>
    </source>
</evidence>
<keyword evidence="4 10" id="KW-1003">Cell membrane</keyword>
<dbReference type="GO" id="GO:0005886">
    <property type="term" value="C:plasma membrane"/>
    <property type="evidence" value="ECO:0007669"/>
    <property type="project" value="UniProtKB-SubCell"/>
</dbReference>
<comment type="caution">
    <text evidence="10">Lacks conserved residue(s) required for the propagation of feature annotation.</text>
</comment>
<gene>
    <name evidence="11" type="primary">secG</name>
    <name evidence="11" type="ORF">SSCH_120002</name>
</gene>
<protein>
    <recommendedName>
        <fullName evidence="10">Protein-export membrane protein SecG</fullName>
    </recommendedName>
</protein>
<evidence type="ECO:0000256" key="7">
    <source>
        <dbReference type="ARBA" id="ARBA00022989"/>
    </source>
</evidence>
<dbReference type="GO" id="GO:0015450">
    <property type="term" value="F:protein-transporting ATPase activity"/>
    <property type="evidence" value="ECO:0007669"/>
    <property type="project" value="UniProtKB-UniRule"/>
</dbReference>
<comment type="subcellular location">
    <subcellularLocation>
        <location evidence="1 10">Cell membrane</location>
        <topology evidence="1 10">Multi-pass membrane protein</topology>
    </subcellularLocation>
</comment>
<evidence type="ECO:0000313" key="12">
    <source>
        <dbReference type="Proteomes" id="UP000046155"/>
    </source>
</evidence>
<dbReference type="Proteomes" id="UP000046155">
    <property type="component" value="Unassembled WGS sequence"/>
</dbReference>
<proteinExistence type="inferred from homology"/>
<dbReference type="GO" id="GO:0065002">
    <property type="term" value="P:intracellular protein transmembrane transport"/>
    <property type="evidence" value="ECO:0007669"/>
    <property type="project" value="TreeGrafter"/>
</dbReference>
<evidence type="ECO:0000256" key="10">
    <source>
        <dbReference type="RuleBase" id="RU365087"/>
    </source>
</evidence>
<dbReference type="EMBL" id="CDRZ01000024">
    <property type="protein sequence ID" value="CEO87693.1"/>
    <property type="molecule type" value="Genomic_DNA"/>
</dbReference>
<keyword evidence="12" id="KW-1185">Reference proteome</keyword>
<keyword evidence="5 10" id="KW-0812">Transmembrane</keyword>
<dbReference type="PANTHER" id="PTHR34182">
    <property type="entry name" value="PROTEIN-EXPORT MEMBRANE PROTEIN SECG"/>
    <property type="match status" value="1"/>
</dbReference>
<keyword evidence="9 10" id="KW-0472">Membrane</keyword>
<keyword evidence="8 10" id="KW-0811">Translocation</keyword>
<evidence type="ECO:0000256" key="8">
    <source>
        <dbReference type="ARBA" id="ARBA00023010"/>
    </source>
</evidence>
<keyword evidence="7 10" id="KW-1133">Transmembrane helix</keyword>
<dbReference type="GO" id="GO:0009306">
    <property type="term" value="P:protein secretion"/>
    <property type="evidence" value="ECO:0007669"/>
    <property type="project" value="UniProtKB-UniRule"/>
</dbReference>
<evidence type="ECO:0000313" key="11">
    <source>
        <dbReference type="EMBL" id="CEO87693.1"/>
    </source>
</evidence>
<comment type="function">
    <text evidence="10">Involved in protein export. Participates in an early event of protein translocation.</text>
</comment>
<evidence type="ECO:0000256" key="6">
    <source>
        <dbReference type="ARBA" id="ARBA00022927"/>
    </source>
</evidence>
<dbReference type="RefSeq" id="WP_044664017.1">
    <property type="nucleotide sequence ID" value="NZ_CDRZ01000024.1"/>
</dbReference>
<accession>A0A0B7MHK8</accession>
<dbReference type="GO" id="GO:0043952">
    <property type="term" value="P:protein transport by the Sec complex"/>
    <property type="evidence" value="ECO:0007669"/>
    <property type="project" value="TreeGrafter"/>
</dbReference>
<dbReference type="PANTHER" id="PTHR34182:SF1">
    <property type="entry name" value="PROTEIN-EXPORT MEMBRANE PROTEIN SECG"/>
    <property type="match status" value="1"/>
</dbReference>
<name>A0A0B7MHK8_9FIRM</name>
<dbReference type="NCBIfam" id="TIGR00810">
    <property type="entry name" value="secG"/>
    <property type="match status" value="1"/>
</dbReference>
<dbReference type="Pfam" id="PF03840">
    <property type="entry name" value="SecG"/>
    <property type="match status" value="1"/>
</dbReference>
<evidence type="ECO:0000256" key="4">
    <source>
        <dbReference type="ARBA" id="ARBA00022475"/>
    </source>
</evidence>
<comment type="similarity">
    <text evidence="2 10">Belongs to the SecG family.</text>
</comment>
<sequence>MFKTILIVLEVLVCLGLITSILMQSGRASGLSGAIAGGAQSILGKKKGLDEFLNKISMGLAAAFFIITLLIAIIE</sequence>
<organism evidence="11 12">
    <name type="scientific">Syntrophaceticus schinkii</name>
    <dbReference type="NCBI Taxonomy" id="499207"/>
    <lineage>
        <taxon>Bacteria</taxon>
        <taxon>Bacillati</taxon>
        <taxon>Bacillota</taxon>
        <taxon>Clostridia</taxon>
        <taxon>Thermoanaerobacterales</taxon>
        <taxon>Thermoanaerobacterales Family III. Incertae Sedis</taxon>
        <taxon>Syntrophaceticus</taxon>
    </lineage>
</organism>
<evidence type="ECO:0000256" key="1">
    <source>
        <dbReference type="ARBA" id="ARBA00004651"/>
    </source>
</evidence>